<dbReference type="InterPro" id="IPR019734">
    <property type="entry name" value="TPR_rpt"/>
</dbReference>
<feature type="domain" description="YbgF trimerisation" evidence="2">
    <location>
        <begin position="35"/>
        <end position="101"/>
    </location>
</feature>
<comment type="function">
    <text evidence="1">Mediates coordination of peptidoglycan synthesis and outer membrane constriction during cell division.</text>
</comment>
<dbReference type="InterPro" id="IPR011990">
    <property type="entry name" value="TPR-like_helical_dom_sf"/>
</dbReference>
<dbReference type="Proteomes" id="UP001201549">
    <property type="component" value="Unassembled WGS sequence"/>
</dbReference>
<accession>A0ABT2FNY3</accession>
<feature type="chain" id="PRO_5044910513" description="Cell division coordinator CpoB" evidence="1">
    <location>
        <begin position="19"/>
        <end position="253"/>
    </location>
</feature>
<feature type="coiled-coil region" evidence="1">
    <location>
        <begin position="46"/>
        <end position="101"/>
    </location>
</feature>
<keyword evidence="1" id="KW-0175">Coiled coil</keyword>
<evidence type="ECO:0000313" key="3">
    <source>
        <dbReference type="EMBL" id="MCS4558052.1"/>
    </source>
</evidence>
<dbReference type="Pfam" id="PF13174">
    <property type="entry name" value="TPR_6"/>
    <property type="match status" value="1"/>
</dbReference>
<feature type="signal peptide" evidence="1">
    <location>
        <begin position="1"/>
        <end position="18"/>
    </location>
</feature>
<keyword evidence="1" id="KW-0574">Periplasm</keyword>
<dbReference type="InterPro" id="IPR034706">
    <property type="entry name" value="CpoB"/>
</dbReference>
<dbReference type="InterPro" id="IPR032519">
    <property type="entry name" value="YbgF_tri"/>
</dbReference>
<keyword evidence="1" id="KW-0732">Signal</keyword>
<evidence type="ECO:0000259" key="2">
    <source>
        <dbReference type="Pfam" id="PF16331"/>
    </source>
</evidence>
<evidence type="ECO:0000256" key="1">
    <source>
        <dbReference type="HAMAP-Rule" id="MF_02066"/>
    </source>
</evidence>
<dbReference type="Gene3D" id="1.20.5.110">
    <property type="match status" value="1"/>
</dbReference>
<comment type="similarity">
    <text evidence="1">Belongs to the CpoB family.</text>
</comment>
<dbReference type="Gene3D" id="1.25.40.10">
    <property type="entry name" value="Tetratricopeptide repeat domain"/>
    <property type="match status" value="1"/>
</dbReference>
<evidence type="ECO:0000313" key="4">
    <source>
        <dbReference type="Proteomes" id="UP001201549"/>
    </source>
</evidence>
<dbReference type="EMBL" id="JAKOGG010000015">
    <property type="protein sequence ID" value="MCS4558052.1"/>
    <property type="molecule type" value="Genomic_DNA"/>
</dbReference>
<dbReference type="NCBIfam" id="TIGR02795">
    <property type="entry name" value="tol_pal_ybgF"/>
    <property type="match status" value="1"/>
</dbReference>
<dbReference type="HAMAP" id="MF_02066">
    <property type="entry name" value="CpoB"/>
    <property type="match status" value="1"/>
</dbReference>
<name>A0ABT2FNY3_9GAMM</name>
<dbReference type="Pfam" id="PF16331">
    <property type="entry name" value="TolA_bind_tri"/>
    <property type="match status" value="1"/>
</dbReference>
<dbReference type="InterPro" id="IPR014162">
    <property type="entry name" value="CpoB_C"/>
</dbReference>
<gene>
    <name evidence="3" type="primary">ybgF</name>
    <name evidence="1" type="synonym">cpoB</name>
    <name evidence="3" type="ORF">L9G74_16560</name>
</gene>
<comment type="caution">
    <text evidence="3">The sequence shown here is derived from an EMBL/GenBank/DDBJ whole genome shotgun (WGS) entry which is preliminary data.</text>
</comment>
<keyword evidence="1" id="KW-0132">Cell division</keyword>
<proteinExistence type="inferred from homology"/>
<comment type="subcellular location">
    <subcellularLocation>
        <location evidence="1">Periplasm</location>
    </subcellularLocation>
</comment>
<reference evidence="4" key="2">
    <citation type="submission" date="2023-07" db="EMBL/GenBank/DDBJ databases">
        <title>Shewanella mangrovi sp. nov., an acetaldehyde- degrading bacterium isolated from mangrove sediment.</title>
        <authorList>
            <person name="Liu Y."/>
        </authorList>
    </citation>
    <scope>NUCLEOTIDE SEQUENCE [LARGE SCALE GENOMIC DNA]</scope>
    <source>
        <strain evidence="4">C32</strain>
    </source>
</reference>
<dbReference type="RefSeq" id="WP_238897615.1">
    <property type="nucleotide sequence ID" value="NZ_JAKOGG010000015.1"/>
</dbReference>
<keyword evidence="4" id="KW-1185">Reference proteome</keyword>
<organism evidence="3 4">
    <name type="scientific">Shewanella electrica</name>
    <dbReference type="NCBI Taxonomy" id="515560"/>
    <lineage>
        <taxon>Bacteria</taxon>
        <taxon>Pseudomonadati</taxon>
        <taxon>Pseudomonadota</taxon>
        <taxon>Gammaproteobacteria</taxon>
        <taxon>Alteromonadales</taxon>
        <taxon>Shewanellaceae</taxon>
        <taxon>Shewanella</taxon>
    </lineage>
</organism>
<sequence precursor="true">MKKSLIAIALVLSGAAHAAPAPVTEVGGNSSSGSAADRIDRLERIIKARQQSEVDMQRRLDALQQEVLDLRGQADQQNYQIEQMLQRQRQLYDEIANMTANKGAVNNSAVVATPTVAISNSTAPASSLSETDAYQRAVDLVLKQRQYAEAIPAFKEFISQYPNSNYADNANYWLGQLLYNQGDLAQAKVAFENVVNNFKESGKRGDSLVKLGMIAEKSNDKNAATGFYNRVLKEYANSAAARIAQQQLAAIKP</sequence>
<protein>
    <recommendedName>
        <fullName evidence="1">Cell division coordinator CpoB</fullName>
    </recommendedName>
</protein>
<dbReference type="SUPFAM" id="SSF48452">
    <property type="entry name" value="TPR-like"/>
    <property type="match status" value="1"/>
</dbReference>
<reference evidence="3 4" key="1">
    <citation type="submission" date="2022-02" db="EMBL/GenBank/DDBJ databases">
        <authorList>
            <person name="Zhuang L."/>
        </authorList>
    </citation>
    <scope>NUCLEOTIDE SEQUENCE [LARGE SCALE GENOMIC DNA]</scope>
    <source>
        <strain evidence="3 4">C32</strain>
    </source>
</reference>
<keyword evidence="1" id="KW-0131">Cell cycle</keyword>
<dbReference type="Pfam" id="PF13432">
    <property type="entry name" value="TPR_16"/>
    <property type="match status" value="1"/>
</dbReference>